<reference evidence="1" key="1">
    <citation type="submission" date="2023-03" db="EMBL/GenBank/DDBJ databases">
        <title>Massive genome expansion in bonnet fungi (Mycena s.s.) driven by repeated elements and novel gene families across ecological guilds.</title>
        <authorList>
            <consortium name="Lawrence Berkeley National Laboratory"/>
            <person name="Harder C.B."/>
            <person name="Miyauchi S."/>
            <person name="Viragh M."/>
            <person name="Kuo A."/>
            <person name="Thoen E."/>
            <person name="Andreopoulos B."/>
            <person name="Lu D."/>
            <person name="Skrede I."/>
            <person name="Drula E."/>
            <person name="Henrissat B."/>
            <person name="Morin E."/>
            <person name="Kohler A."/>
            <person name="Barry K."/>
            <person name="LaButti K."/>
            <person name="Morin E."/>
            <person name="Salamov A."/>
            <person name="Lipzen A."/>
            <person name="Mereny Z."/>
            <person name="Hegedus B."/>
            <person name="Baldrian P."/>
            <person name="Stursova M."/>
            <person name="Weitz H."/>
            <person name="Taylor A."/>
            <person name="Grigoriev I.V."/>
            <person name="Nagy L.G."/>
            <person name="Martin F."/>
            <person name="Kauserud H."/>
        </authorList>
    </citation>
    <scope>NUCLEOTIDE SEQUENCE</scope>
    <source>
        <strain evidence="1">CBHHK067</strain>
    </source>
</reference>
<gene>
    <name evidence="1" type="ORF">B0H17DRAFT_1046818</name>
</gene>
<proteinExistence type="predicted"/>
<dbReference type="EMBL" id="JARKIE010000019">
    <property type="protein sequence ID" value="KAJ7700850.1"/>
    <property type="molecule type" value="Genomic_DNA"/>
</dbReference>
<organism evidence="1 2">
    <name type="scientific">Mycena rosella</name>
    <name type="common">Pink bonnet</name>
    <name type="synonym">Agaricus rosellus</name>
    <dbReference type="NCBI Taxonomy" id="1033263"/>
    <lineage>
        <taxon>Eukaryota</taxon>
        <taxon>Fungi</taxon>
        <taxon>Dikarya</taxon>
        <taxon>Basidiomycota</taxon>
        <taxon>Agaricomycotina</taxon>
        <taxon>Agaricomycetes</taxon>
        <taxon>Agaricomycetidae</taxon>
        <taxon>Agaricales</taxon>
        <taxon>Marasmiineae</taxon>
        <taxon>Mycenaceae</taxon>
        <taxon>Mycena</taxon>
    </lineage>
</organism>
<dbReference type="Proteomes" id="UP001221757">
    <property type="component" value="Unassembled WGS sequence"/>
</dbReference>
<name>A0AAD7DVQ3_MYCRO</name>
<keyword evidence="2" id="KW-1185">Reference proteome</keyword>
<accession>A0AAD7DVQ3</accession>
<sequence length="60" mass="6611">MADTLEPIVIPPLKVEKHFTCSGSGLRYEDQERVSADSLRTLLLPNGGRNGISDRDRSKA</sequence>
<evidence type="ECO:0000313" key="2">
    <source>
        <dbReference type="Proteomes" id="UP001221757"/>
    </source>
</evidence>
<evidence type="ECO:0000313" key="1">
    <source>
        <dbReference type="EMBL" id="KAJ7700850.1"/>
    </source>
</evidence>
<comment type="caution">
    <text evidence="1">The sequence shown here is derived from an EMBL/GenBank/DDBJ whole genome shotgun (WGS) entry which is preliminary data.</text>
</comment>
<dbReference type="AlphaFoldDB" id="A0AAD7DVQ3"/>
<protein>
    <submittedName>
        <fullName evidence="1">Uncharacterized protein</fullName>
    </submittedName>
</protein>